<comment type="caution">
    <text evidence="1">The sequence shown here is derived from an EMBL/GenBank/DDBJ whole genome shotgun (WGS) entry which is preliminary data.</text>
</comment>
<evidence type="ECO:0000313" key="1">
    <source>
        <dbReference type="EMBL" id="KJH83730.1"/>
    </source>
</evidence>
<proteinExistence type="predicted"/>
<dbReference type="InterPro" id="IPR056903">
    <property type="entry name" value="PA4575-like"/>
</dbReference>
<dbReference type="EMBL" id="JYHV01000010">
    <property type="protein sequence ID" value="KJH83730.1"/>
    <property type="molecule type" value="Genomic_DNA"/>
</dbReference>
<reference evidence="1 2" key="1">
    <citation type="submission" date="2015-02" db="EMBL/GenBank/DDBJ databases">
        <title>Draft genome sequence of Pseudomonas stutzeri NT0128 isolated from wheat (Triticum turgidum) rhizosphere.</title>
        <authorList>
            <person name="Tovi N."/>
            <person name="Frenk S."/>
            <person name="Hadar Y."/>
            <person name="Minz D."/>
        </authorList>
    </citation>
    <scope>NUCLEOTIDE SEQUENCE [LARGE SCALE GENOMIC DNA]</scope>
    <source>
        <strain evidence="1 2">NT0128</strain>
    </source>
</reference>
<evidence type="ECO:0000313" key="2">
    <source>
        <dbReference type="Proteomes" id="UP000032487"/>
    </source>
</evidence>
<dbReference type="RefSeq" id="WP_045160679.1">
    <property type="nucleotide sequence ID" value="NZ_JYHV01000010.1"/>
</dbReference>
<name>A0A0D9ARU0_STUST</name>
<protein>
    <submittedName>
        <fullName evidence="1">Uncharacterized protein</fullName>
    </submittedName>
</protein>
<dbReference type="Pfam" id="PF24876">
    <property type="entry name" value="PA4575"/>
    <property type="match status" value="1"/>
</dbReference>
<gene>
    <name evidence="1" type="ORF">UF78_03665</name>
</gene>
<dbReference type="Proteomes" id="UP000032487">
    <property type="component" value="Unassembled WGS sequence"/>
</dbReference>
<dbReference type="OrthoDB" id="6914861at2"/>
<accession>A0A0D9ARU0</accession>
<organism evidence="1 2">
    <name type="scientific">Stutzerimonas stutzeri</name>
    <name type="common">Pseudomonas stutzeri</name>
    <dbReference type="NCBI Taxonomy" id="316"/>
    <lineage>
        <taxon>Bacteria</taxon>
        <taxon>Pseudomonadati</taxon>
        <taxon>Pseudomonadota</taxon>
        <taxon>Gammaproteobacteria</taxon>
        <taxon>Pseudomonadales</taxon>
        <taxon>Pseudomonadaceae</taxon>
        <taxon>Stutzerimonas</taxon>
    </lineage>
</organism>
<sequence length="111" mass="12047">MSHTLCLNRQCLGLVTRIECIIRPLAGGNGLWTLLCAAGIDASQPTAIKAQGPFHGPREAESVLKAIASNLHGQGYSESVSPSIWQLHMHAELRKINANQARYLGGWESRT</sequence>
<dbReference type="PATRIC" id="fig|316.101.peg.1589"/>
<dbReference type="AlphaFoldDB" id="A0A0D9ARU0"/>